<dbReference type="InterPro" id="IPR006683">
    <property type="entry name" value="Thioestr_dom"/>
</dbReference>
<dbReference type="RefSeq" id="WP_103264201.1">
    <property type="nucleotide sequence ID" value="NZ_CABMLE010000001.1"/>
</dbReference>
<evidence type="ECO:0000313" key="4">
    <source>
        <dbReference type="EMBL" id="PNV68877.1"/>
    </source>
</evidence>
<dbReference type="InterPro" id="IPR029069">
    <property type="entry name" value="HotDog_dom_sf"/>
</dbReference>
<evidence type="ECO:0000313" key="5">
    <source>
        <dbReference type="Proteomes" id="UP000236197"/>
    </source>
</evidence>
<dbReference type="CDD" id="cd03443">
    <property type="entry name" value="PaaI_thioesterase"/>
    <property type="match status" value="1"/>
</dbReference>
<organism evidence="4 5">
    <name type="scientific">Enteroscipio rubneri</name>
    <dbReference type="NCBI Taxonomy" id="2070686"/>
    <lineage>
        <taxon>Bacteria</taxon>
        <taxon>Bacillati</taxon>
        <taxon>Actinomycetota</taxon>
        <taxon>Coriobacteriia</taxon>
        <taxon>Eggerthellales</taxon>
        <taxon>Eggerthellaceae</taxon>
        <taxon>Enteroscipio</taxon>
    </lineage>
</organism>
<dbReference type="Proteomes" id="UP000236197">
    <property type="component" value="Unassembled WGS sequence"/>
</dbReference>
<dbReference type="OrthoDB" id="3177782at2"/>
<dbReference type="SUPFAM" id="SSF54637">
    <property type="entry name" value="Thioesterase/thiol ester dehydrase-isomerase"/>
    <property type="match status" value="1"/>
</dbReference>
<accession>A0A2K2UEW7</accession>
<protein>
    <recommendedName>
        <fullName evidence="3">Thioesterase domain-containing protein</fullName>
    </recommendedName>
</protein>
<name>A0A2K2UEW7_9ACTN</name>
<feature type="domain" description="Thioesterase" evidence="3">
    <location>
        <begin position="48"/>
        <end position="120"/>
    </location>
</feature>
<dbReference type="InterPro" id="IPR003736">
    <property type="entry name" value="PAAI_dom"/>
</dbReference>
<dbReference type="EMBL" id="PPEK01000001">
    <property type="protein sequence ID" value="PNV68877.1"/>
    <property type="molecule type" value="Genomic_DNA"/>
</dbReference>
<sequence>MLDPLVLDFCKSDVADIGGLERSEFICAEEGRFEMRAYPGPDSANNIGTVHGGFLLALADMAGTGVADTYGFQNTTMSLTANFLRPGLVDDEYFEVVGTVVHKGRRSVVSDVEIARPDGKILVKATCTVALFETRIGEA</sequence>
<comment type="caution">
    <text evidence="4">The sequence shown here is derived from an EMBL/GenBank/DDBJ whole genome shotgun (WGS) entry which is preliminary data.</text>
</comment>
<dbReference type="PANTHER" id="PTHR21660:SF1">
    <property type="entry name" value="ACYL-COENZYME A THIOESTERASE 13"/>
    <property type="match status" value="1"/>
</dbReference>
<dbReference type="AlphaFoldDB" id="A0A2K2UEW7"/>
<dbReference type="PANTHER" id="PTHR21660">
    <property type="entry name" value="THIOESTERASE SUPERFAMILY MEMBER-RELATED"/>
    <property type="match status" value="1"/>
</dbReference>
<evidence type="ECO:0000256" key="2">
    <source>
        <dbReference type="ARBA" id="ARBA00022801"/>
    </source>
</evidence>
<dbReference type="GO" id="GO:0047617">
    <property type="term" value="F:fatty acyl-CoA hydrolase activity"/>
    <property type="evidence" value="ECO:0007669"/>
    <property type="project" value="InterPro"/>
</dbReference>
<dbReference type="Pfam" id="PF03061">
    <property type="entry name" value="4HBT"/>
    <property type="match status" value="1"/>
</dbReference>
<dbReference type="InterPro" id="IPR039298">
    <property type="entry name" value="ACOT13"/>
</dbReference>
<dbReference type="NCBIfam" id="TIGR00369">
    <property type="entry name" value="unchar_dom_1"/>
    <property type="match status" value="1"/>
</dbReference>
<reference evidence="5" key="1">
    <citation type="submission" date="2018-01" db="EMBL/GenBank/DDBJ databases">
        <title>Rubneribacter badeniensis gen. nov., sp. nov., and Colonibacter rubneri, gen. nov., sp. nov., WGS of new members of the Eggerthellaceae.</title>
        <authorList>
            <person name="Danylec N."/>
            <person name="Stoll D.A."/>
            <person name="Doetsch A."/>
            <person name="Kulling S.E."/>
            <person name="Huch M."/>
        </authorList>
    </citation>
    <scope>NUCLEOTIDE SEQUENCE [LARGE SCALE GENOMIC DNA]</scope>
    <source>
        <strain evidence="5">ResAG-96</strain>
    </source>
</reference>
<keyword evidence="5" id="KW-1185">Reference proteome</keyword>
<gene>
    <name evidence="4" type="ORF">C2L71_02630</name>
</gene>
<dbReference type="Gene3D" id="3.10.129.10">
    <property type="entry name" value="Hotdog Thioesterase"/>
    <property type="match status" value="1"/>
</dbReference>
<keyword evidence="2" id="KW-0378">Hydrolase</keyword>
<proteinExistence type="inferred from homology"/>
<evidence type="ECO:0000256" key="1">
    <source>
        <dbReference type="ARBA" id="ARBA00008324"/>
    </source>
</evidence>
<comment type="similarity">
    <text evidence="1">Belongs to the thioesterase PaaI family.</text>
</comment>
<evidence type="ECO:0000259" key="3">
    <source>
        <dbReference type="Pfam" id="PF03061"/>
    </source>
</evidence>